<accession>A0A1X0QA16</accession>
<comment type="caution">
    <text evidence="1">The sequence shown here is derived from an EMBL/GenBank/DDBJ whole genome shotgun (WGS) entry which is preliminary data.</text>
</comment>
<name>A0A1X0QA16_9MICR</name>
<dbReference type="Proteomes" id="UP000192356">
    <property type="component" value="Unassembled WGS sequence"/>
</dbReference>
<organism evidence="1 2">
    <name type="scientific">Hepatospora eriocheir</name>
    <dbReference type="NCBI Taxonomy" id="1081669"/>
    <lineage>
        <taxon>Eukaryota</taxon>
        <taxon>Fungi</taxon>
        <taxon>Fungi incertae sedis</taxon>
        <taxon>Microsporidia</taxon>
        <taxon>Hepatosporidae</taxon>
        <taxon>Hepatospora</taxon>
    </lineage>
</organism>
<keyword evidence="2" id="KW-1185">Reference proteome</keyword>
<dbReference type="AlphaFoldDB" id="A0A1X0QA16"/>
<reference evidence="1 2" key="1">
    <citation type="journal article" date="2017" name="Environ. Microbiol.">
        <title>Decay of the glycolytic pathway and adaptation to intranuclear parasitism within Enterocytozoonidae microsporidia.</title>
        <authorList>
            <person name="Wiredu Boakye D."/>
            <person name="Jaroenlak P."/>
            <person name="Prachumwat A."/>
            <person name="Williams T.A."/>
            <person name="Bateman K.S."/>
            <person name="Itsathitphaisarn O."/>
            <person name="Sritunyalucksana K."/>
            <person name="Paszkiewicz K.H."/>
            <person name="Moore K.A."/>
            <person name="Stentiford G.D."/>
            <person name="Williams B.A."/>
        </authorList>
    </citation>
    <scope>NUCLEOTIDE SEQUENCE [LARGE SCALE GENOMIC DNA]</scope>
    <source>
        <strain evidence="1 2">GB1</strain>
    </source>
</reference>
<sequence>MNIHSPSLLTGVIESFLKIKTEKPIVKFNTIPLMIGCYKHSMRAILQCYYDYHRKKAIVDNLKKGTQNFNQNISLMSELENSLEKKVCQFEKYSFQEGILLNSMHDSLSNKNFYEGVEEIYKKKLQAYFNDEFNSKKQDLAFKEKDEKKKKKNLLSYTEITHDSRNVLKTYKDYYEVLYAHLDKEYGKYLRSLDGINTAIHEYKPFEYVENSPFWCIMNGYFLNLWSLNYRAFYLVSHCVNSIINDNKIKKFNRTDLYLIDGVEWHEKDEYTEICDKFIDKFTILLCEVVQKAKDIKECKLIIEDQMARGATTTCLGFKVVSTNPVCLFKHKQAQKDLNSIQIDFKKTVENFDKKIEPVKNNKTYQEYFDIVENQKRFINYFIEISNFNVSGKYYFIFNDFVKRVCFVEEE</sequence>
<evidence type="ECO:0000313" key="2">
    <source>
        <dbReference type="Proteomes" id="UP000192356"/>
    </source>
</evidence>
<dbReference type="VEuPathDB" id="MicrosporidiaDB:A0H76_351"/>
<gene>
    <name evidence="1" type="ORF">HERIO_1463</name>
</gene>
<evidence type="ECO:0000313" key="1">
    <source>
        <dbReference type="EMBL" id="ORD96598.1"/>
    </source>
</evidence>
<protein>
    <submittedName>
        <fullName evidence="1">Uncharacterized protein</fullName>
    </submittedName>
</protein>
<dbReference type="EMBL" id="LVKB01000073">
    <property type="protein sequence ID" value="ORD96598.1"/>
    <property type="molecule type" value="Genomic_DNA"/>
</dbReference>
<proteinExistence type="predicted"/>
<dbReference type="VEuPathDB" id="MicrosporidiaDB:HERIO_1463"/>